<dbReference type="GO" id="GO:0003824">
    <property type="term" value="F:catalytic activity"/>
    <property type="evidence" value="ECO:0007669"/>
    <property type="project" value="UniProtKB-ARBA"/>
</dbReference>
<name>A0A1A7PMH0_9PAST</name>
<comment type="cofactor">
    <cofactor evidence="1">
        <name>Mg(2+)</name>
        <dbReference type="ChEBI" id="CHEBI:18420"/>
    </cofactor>
</comment>
<dbReference type="InterPro" id="IPR023214">
    <property type="entry name" value="HAD_sf"/>
</dbReference>
<dbReference type="EMBL" id="JTJR01000047">
    <property type="protein sequence ID" value="OBX02956.1"/>
    <property type="molecule type" value="Genomic_DNA"/>
</dbReference>
<dbReference type="Pfam" id="PF13419">
    <property type="entry name" value="HAD_2"/>
    <property type="match status" value="1"/>
</dbReference>
<dbReference type="InterPro" id="IPR041492">
    <property type="entry name" value="HAD_2"/>
</dbReference>
<keyword evidence="4" id="KW-0460">Magnesium</keyword>
<dbReference type="Gene3D" id="1.10.150.240">
    <property type="entry name" value="Putative phosphatase, domain 2"/>
    <property type="match status" value="1"/>
</dbReference>
<dbReference type="SFLD" id="SFLDG01129">
    <property type="entry name" value="C1.5:_HAD__Beta-PGM__Phosphata"/>
    <property type="match status" value="1"/>
</dbReference>
<keyword evidence="3" id="KW-0479">Metal-binding</keyword>
<dbReference type="PANTHER" id="PTHR46193">
    <property type="entry name" value="6-PHOSPHOGLUCONATE PHOSPHATASE"/>
    <property type="match status" value="1"/>
</dbReference>
<dbReference type="InterPro" id="IPR023198">
    <property type="entry name" value="PGP-like_dom2"/>
</dbReference>
<dbReference type="NCBIfam" id="TIGR01509">
    <property type="entry name" value="HAD-SF-IA-v3"/>
    <property type="match status" value="1"/>
</dbReference>
<evidence type="ECO:0000313" key="6">
    <source>
        <dbReference type="EMBL" id="OBX02956.1"/>
    </source>
</evidence>
<dbReference type="RefSeq" id="WP_065238084.1">
    <property type="nucleotide sequence ID" value="NZ_JTJR01000047.1"/>
</dbReference>
<dbReference type="PATRIC" id="fig|505345.6.peg.2122"/>
<sequence>MLQAIIFDMDGVIVDTEYVEFDAQRQFMRELLTNNQEITLEQHSQLVGLSVKEIPAMIKKLCSSPLSVAEITERYQRFTQQLFSQLDYLSIFRQDINKIIQFAKQNGIKLAVASSSRKAHIGNILSICGIKEEFELIVSGENFQRSKPDPTIYRYTLEQLGVRAENAVAVEDSFYGMVAAKEAGITVIGYQETRMIIDQSLADYMGKDMQEILGIICQLHQEK</sequence>
<dbReference type="GO" id="GO:0046872">
    <property type="term" value="F:metal ion binding"/>
    <property type="evidence" value="ECO:0007669"/>
    <property type="project" value="UniProtKB-KW"/>
</dbReference>
<evidence type="ECO:0000256" key="2">
    <source>
        <dbReference type="ARBA" id="ARBA00006171"/>
    </source>
</evidence>
<accession>A0A1A7PMH0</accession>
<dbReference type="PANTHER" id="PTHR46193:SF18">
    <property type="entry name" value="HEXITOL PHOSPHATASE B"/>
    <property type="match status" value="1"/>
</dbReference>
<dbReference type="InterPro" id="IPR036412">
    <property type="entry name" value="HAD-like_sf"/>
</dbReference>
<evidence type="ECO:0000256" key="4">
    <source>
        <dbReference type="ARBA" id="ARBA00022842"/>
    </source>
</evidence>
<comment type="similarity">
    <text evidence="2">Belongs to the HAD-like hydrolase superfamily. CbbY/CbbZ/Gph/YieH family.</text>
</comment>
<reference evidence="6 7" key="1">
    <citation type="submission" date="2014-11" db="EMBL/GenBank/DDBJ databases">
        <title>Pan-genome of Gallibacterium spp.</title>
        <authorList>
            <person name="Kudirkiene E."/>
            <person name="Bojesen A.M."/>
        </authorList>
    </citation>
    <scope>NUCLEOTIDE SEQUENCE [LARGE SCALE GENOMIC DNA]</scope>
    <source>
        <strain evidence="6 7">59/S3/89</strain>
    </source>
</reference>
<dbReference type="Gene3D" id="3.40.50.1000">
    <property type="entry name" value="HAD superfamily/HAD-like"/>
    <property type="match status" value="1"/>
</dbReference>
<evidence type="ECO:0000256" key="5">
    <source>
        <dbReference type="ARBA" id="ARBA00023277"/>
    </source>
</evidence>
<organism evidence="6 7">
    <name type="scientific">Gallibacterium genomosp. 3</name>
    <dbReference type="NCBI Taxonomy" id="505345"/>
    <lineage>
        <taxon>Bacteria</taxon>
        <taxon>Pseudomonadati</taxon>
        <taxon>Pseudomonadota</taxon>
        <taxon>Gammaproteobacteria</taxon>
        <taxon>Pasteurellales</taxon>
        <taxon>Pasteurellaceae</taxon>
        <taxon>Gallibacterium</taxon>
    </lineage>
</organism>
<dbReference type="SFLD" id="SFLDG01135">
    <property type="entry name" value="C1.5.6:_HAD__Beta-PGM__Phospha"/>
    <property type="match status" value="1"/>
</dbReference>
<protein>
    <submittedName>
        <fullName evidence="6">Phosphatase</fullName>
    </submittedName>
</protein>
<dbReference type="PRINTS" id="PR00413">
    <property type="entry name" value="HADHALOGNASE"/>
</dbReference>
<dbReference type="AlphaFoldDB" id="A0A1A7PMH0"/>
<keyword evidence="5" id="KW-0119">Carbohydrate metabolism</keyword>
<evidence type="ECO:0000256" key="3">
    <source>
        <dbReference type="ARBA" id="ARBA00022723"/>
    </source>
</evidence>
<gene>
    <name evidence="6" type="ORF">QV06_10445</name>
</gene>
<dbReference type="InterPro" id="IPR006439">
    <property type="entry name" value="HAD-SF_hydro_IA"/>
</dbReference>
<evidence type="ECO:0000256" key="1">
    <source>
        <dbReference type="ARBA" id="ARBA00001946"/>
    </source>
</evidence>
<dbReference type="InterPro" id="IPR051600">
    <property type="entry name" value="Beta-PGM-like"/>
</dbReference>
<evidence type="ECO:0000313" key="7">
    <source>
        <dbReference type="Proteomes" id="UP000092626"/>
    </source>
</evidence>
<dbReference type="Proteomes" id="UP000092626">
    <property type="component" value="Unassembled WGS sequence"/>
</dbReference>
<comment type="caution">
    <text evidence="6">The sequence shown here is derived from an EMBL/GenBank/DDBJ whole genome shotgun (WGS) entry which is preliminary data.</text>
</comment>
<dbReference type="SUPFAM" id="SSF56784">
    <property type="entry name" value="HAD-like"/>
    <property type="match status" value="1"/>
</dbReference>
<dbReference type="STRING" id="505345.QV06_10445"/>
<proteinExistence type="inferred from homology"/>
<dbReference type="SFLD" id="SFLDS00003">
    <property type="entry name" value="Haloacid_Dehalogenase"/>
    <property type="match status" value="1"/>
</dbReference>